<evidence type="ECO:0000256" key="1">
    <source>
        <dbReference type="ARBA" id="ARBA00004141"/>
    </source>
</evidence>
<comment type="caution">
    <text evidence="8">The sequence shown here is derived from an EMBL/GenBank/DDBJ whole genome shotgun (WGS) entry which is preliminary data.</text>
</comment>
<dbReference type="InterPro" id="IPR051533">
    <property type="entry name" value="WaaL-like"/>
</dbReference>
<gene>
    <name evidence="8" type="ORF">A3C18_01610</name>
</gene>
<keyword evidence="4 6" id="KW-0472">Membrane</keyword>
<feature type="transmembrane region" description="Helical" evidence="6">
    <location>
        <begin position="103"/>
        <end position="121"/>
    </location>
</feature>
<keyword evidence="2 6" id="KW-0812">Transmembrane</keyword>
<feature type="transmembrane region" description="Helical" evidence="6">
    <location>
        <begin position="69"/>
        <end position="91"/>
    </location>
</feature>
<feature type="transmembrane region" description="Helical" evidence="6">
    <location>
        <begin position="228"/>
        <end position="245"/>
    </location>
</feature>
<feature type="repeat" description="TPR" evidence="5">
    <location>
        <begin position="695"/>
        <end position="728"/>
    </location>
</feature>
<dbReference type="SUPFAM" id="SSF48452">
    <property type="entry name" value="TPR-like"/>
    <property type="match status" value="1"/>
</dbReference>
<organism evidence="8 9">
    <name type="scientific">Candidatus Kaiserbacteria bacterium RIFCSPHIGHO2_02_FULL_54_11b</name>
    <dbReference type="NCBI Taxonomy" id="1798494"/>
    <lineage>
        <taxon>Bacteria</taxon>
        <taxon>Candidatus Kaiseribacteriota</taxon>
    </lineage>
</organism>
<feature type="transmembrane region" description="Helical" evidence="6">
    <location>
        <begin position="257"/>
        <end position="276"/>
    </location>
</feature>
<dbReference type="Gene3D" id="1.25.40.10">
    <property type="entry name" value="Tetratricopeptide repeat domain"/>
    <property type="match status" value="2"/>
</dbReference>
<name>A0A1F6DRD1_9BACT</name>
<dbReference type="EMBL" id="MFLH01000041">
    <property type="protein sequence ID" value="OGG63999.1"/>
    <property type="molecule type" value="Genomic_DNA"/>
</dbReference>
<evidence type="ECO:0000256" key="5">
    <source>
        <dbReference type="PROSITE-ProRule" id="PRU00339"/>
    </source>
</evidence>
<evidence type="ECO:0000259" key="7">
    <source>
        <dbReference type="Pfam" id="PF04932"/>
    </source>
</evidence>
<accession>A0A1F6DRD1</accession>
<evidence type="ECO:0000256" key="2">
    <source>
        <dbReference type="ARBA" id="ARBA00022692"/>
    </source>
</evidence>
<keyword evidence="5" id="KW-0802">TPR repeat</keyword>
<keyword evidence="3 6" id="KW-1133">Transmembrane helix</keyword>
<feature type="transmembrane region" description="Helical" evidence="6">
    <location>
        <begin position="456"/>
        <end position="475"/>
    </location>
</feature>
<dbReference type="Proteomes" id="UP000178328">
    <property type="component" value="Unassembled WGS sequence"/>
</dbReference>
<dbReference type="AlphaFoldDB" id="A0A1F6DRD1"/>
<feature type="transmembrane region" description="Helical" evidence="6">
    <location>
        <begin position="417"/>
        <end position="436"/>
    </location>
</feature>
<evidence type="ECO:0000313" key="9">
    <source>
        <dbReference type="Proteomes" id="UP000178328"/>
    </source>
</evidence>
<feature type="transmembrane region" description="Helical" evidence="6">
    <location>
        <begin position="393"/>
        <end position="411"/>
    </location>
</feature>
<reference evidence="8 9" key="1">
    <citation type="journal article" date="2016" name="Nat. Commun.">
        <title>Thousands of microbial genomes shed light on interconnected biogeochemical processes in an aquifer system.</title>
        <authorList>
            <person name="Anantharaman K."/>
            <person name="Brown C.T."/>
            <person name="Hug L.A."/>
            <person name="Sharon I."/>
            <person name="Castelle C.J."/>
            <person name="Probst A.J."/>
            <person name="Thomas B.C."/>
            <person name="Singh A."/>
            <person name="Wilkins M.J."/>
            <person name="Karaoz U."/>
            <person name="Brodie E.L."/>
            <person name="Williams K.H."/>
            <person name="Hubbard S.S."/>
            <person name="Banfield J.F."/>
        </authorList>
    </citation>
    <scope>NUCLEOTIDE SEQUENCE [LARGE SCALE GENOMIC DNA]</scope>
</reference>
<feature type="domain" description="O-antigen ligase-related" evidence="7">
    <location>
        <begin position="213"/>
        <end position="370"/>
    </location>
</feature>
<evidence type="ECO:0000313" key="8">
    <source>
        <dbReference type="EMBL" id="OGG63999.1"/>
    </source>
</evidence>
<comment type="subcellular location">
    <subcellularLocation>
        <location evidence="1">Membrane</location>
        <topology evidence="1">Multi-pass membrane protein</topology>
    </subcellularLocation>
</comment>
<dbReference type="PANTHER" id="PTHR37422">
    <property type="entry name" value="TEICHURONIC ACID BIOSYNTHESIS PROTEIN TUAE"/>
    <property type="match status" value="1"/>
</dbReference>
<evidence type="ECO:0000256" key="3">
    <source>
        <dbReference type="ARBA" id="ARBA00022989"/>
    </source>
</evidence>
<feature type="transmembrane region" description="Helical" evidence="6">
    <location>
        <begin position="203"/>
        <end position="222"/>
    </location>
</feature>
<dbReference type="STRING" id="1798494.A3C18_01610"/>
<dbReference type="SMART" id="SM00028">
    <property type="entry name" value="TPR"/>
    <property type="match status" value="3"/>
</dbReference>
<evidence type="ECO:0000256" key="6">
    <source>
        <dbReference type="SAM" id="Phobius"/>
    </source>
</evidence>
<evidence type="ECO:0000256" key="4">
    <source>
        <dbReference type="ARBA" id="ARBA00023136"/>
    </source>
</evidence>
<proteinExistence type="predicted"/>
<feature type="repeat" description="TPR" evidence="5">
    <location>
        <begin position="562"/>
        <end position="595"/>
    </location>
</feature>
<feature type="transmembrane region" description="Helical" evidence="6">
    <location>
        <begin position="7"/>
        <end position="33"/>
    </location>
</feature>
<dbReference type="GO" id="GO:0016020">
    <property type="term" value="C:membrane"/>
    <property type="evidence" value="ECO:0007669"/>
    <property type="project" value="UniProtKB-SubCell"/>
</dbReference>
<feature type="transmembrane region" description="Helical" evidence="6">
    <location>
        <begin position="133"/>
        <end position="153"/>
    </location>
</feature>
<sequence length="747" mass="82891">MILEKTLHWLVIGSLCVLTLIPFIISYTLFFPFITGKNFFFRIMVEIMAGGWLALALVYPAYRPRRSWILASLALFVAVIALADAFGAYPFKSFWSNYERMDGWVTLAHLFALVVVASSILNTEKLWRMFWKVELIMSVAVASYGFLQLFGVVSLNAGFSSLERLDATFGNPIYLAAYMLFNAFIAALLWAQAWRDSTPGSRLGFSLVYGGILAIDVIVLFLTATRGTIIGLLGGALFALLLYAFGSTGAEARRMRAYALGAIAALVLLGGSLWLARDTAFVQSVGFLNRLASISLTDSTTKSRFYNWGMAWEGVKERPLLGWGQENYAVVFDKYYDPRMYAQEPWFDRVHNIVFDWLVAGGFLGLLSYLSIFAAIFLALWRSPTSQHVRKNAVFTLVESSILTGLLIAYFVHDFFVFDNITSYMLFGLVVAYIIWRYGESAGAPRLWIASLPAKVFPIVAALAALLVWGVSSWVNTAALTQNRLLIKAISPQKEGLAKNLEYFKSAIAIGSVGTQEAREQLMQTATKIASASDVDRQTKQDFYDTSVAEIMLQQEASPLDARPALFLGILHDAFGNYEAGASAFEHALSLSPTKQSILYELARNAQVRGDTANMLRYFKQAYELYPPNLQARILYATTAIHSGNDALADELLAPIIPTGEAADPRVTSAYYGQKRFDKMALIWEPYVQLHPEDAQAHFTLAASYYGMGERTKAIEVFQAASKISAQVTAQAAVFIDQVRKGTLKLE</sequence>
<feature type="transmembrane region" description="Helical" evidence="6">
    <location>
        <begin position="39"/>
        <end position="62"/>
    </location>
</feature>
<dbReference type="PANTHER" id="PTHR37422:SF13">
    <property type="entry name" value="LIPOPOLYSACCHARIDE BIOSYNTHESIS PROTEIN PA4999-RELATED"/>
    <property type="match status" value="1"/>
</dbReference>
<dbReference type="Pfam" id="PF13181">
    <property type="entry name" value="TPR_8"/>
    <property type="match status" value="1"/>
</dbReference>
<dbReference type="PROSITE" id="PS50005">
    <property type="entry name" value="TPR"/>
    <property type="match status" value="2"/>
</dbReference>
<feature type="transmembrane region" description="Helical" evidence="6">
    <location>
        <begin position="357"/>
        <end position="381"/>
    </location>
</feature>
<dbReference type="InterPro" id="IPR019734">
    <property type="entry name" value="TPR_rpt"/>
</dbReference>
<dbReference type="InterPro" id="IPR011990">
    <property type="entry name" value="TPR-like_helical_dom_sf"/>
</dbReference>
<protein>
    <recommendedName>
        <fullName evidence="7">O-antigen ligase-related domain-containing protein</fullName>
    </recommendedName>
</protein>
<feature type="transmembrane region" description="Helical" evidence="6">
    <location>
        <begin position="173"/>
        <end position="191"/>
    </location>
</feature>
<dbReference type="InterPro" id="IPR007016">
    <property type="entry name" value="O-antigen_ligase-rel_domated"/>
</dbReference>
<dbReference type="Pfam" id="PF04932">
    <property type="entry name" value="Wzy_C"/>
    <property type="match status" value="1"/>
</dbReference>